<feature type="transmembrane region" description="Helical" evidence="1">
    <location>
        <begin position="71"/>
        <end position="92"/>
    </location>
</feature>
<dbReference type="Proteomes" id="UP000008043">
    <property type="component" value="Chromosome"/>
</dbReference>
<dbReference type="STRING" id="1214101.BN159_0837"/>
<gene>
    <name evidence="2" type="ORF">BN159_0837</name>
</gene>
<accession>K4QST6</accession>
<reference evidence="2 3" key="1">
    <citation type="journal article" date="2012" name="J. Bacteriol.">
        <title>Genome sequence of the bacterium Streptomyces davawensis JCM 4913 and heterologous production of the unique antibiotic roseoflavin.</title>
        <authorList>
            <person name="Jankowitsch F."/>
            <person name="Schwarz J."/>
            <person name="Ruckert C."/>
            <person name="Gust B."/>
            <person name="Szczepanowski R."/>
            <person name="Blom J."/>
            <person name="Pelzer S."/>
            <person name="Kalinowski J."/>
            <person name="Mack M."/>
        </authorList>
    </citation>
    <scope>NUCLEOTIDE SEQUENCE [LARGE SCALE GENOMIC DNA]</scope>
    <source>
        <strain evidence="3">DSM 101723 / JCM 4913 / KCC S-0913 / 768</strain>
    </source>
</reference>
<dbReference type="HOGENOM" id="CLU_1395583_0_0_11"/>
<feature type="transmembrane region" description="Helical" evidence="1">
    <location>
        <begin position="21"/>
        <end position="40"/>
    </location>
</feature>
<dbReference type="KEGG" id="sdv:BN159_0837"/>
<sequence>MSSGAFGRGGRPGRAEVCVRAGLFALVGHVLAVLGHHSLADGPVPWELVAVGALVQFALALPAARCRSLSLPLVMGCTLTAQAILHTALTGLRGGTHHVHTAVGHAPGMTAAHLLAATAAAWLLWRADAALDTARAVRRCAAAVLAGMTTPVAPRGIPAPPAAVRLAPAFAVPARARVLEHALVRRGPPGHAVPR</sequence>
<name>K4QST6_STRDJ</name>
<dbReference type="AlphaFoldDB" id="K4QST6"/>
<organism evidence="2 3">
    <name type="scientific">Streptomyces davaonensis (strain DSM 101723 / JCM 4913 / KCC S-0913 / 768)</name>
    <dbReference type="NCBI Taxonomy" id="1214101"/>
    <lineage>
        <taxon>Bacteria</taxon>
        <taxon>Bacillati</taxon>
        <taxon>Actinomycetota</taxon>
        <taxon>Actinomycetes</taxon>
        <taxon>Kitasatosporales</taxon>
        <taxon>Streptomycetaceae</taxon>
        <taxon>Streptomyces</taxon>
    </lineage>
</organism>
<dbReference type="EMBL" id="HE971709">
    <property type="protein sequence ID" value="CCK25216.1"/>
    <property type="molecule type" value="Genomic_DNA"/>
</dbReference>
<keyword evidence="1" id="KW-0472">Membrane</keyword>
<keyword evidence="1" id="KW-0812">Transmembrane</keyword>
<protein>
    <submittedName>
        <fullName evidence="2">Putative membrane protein</fullName>
    </submittedName>
</protein>
<feature type="transmembrane region" description="Helical" evidence="1">
    <location>
        <begin position="104"/>
        <end position="125"/>
    </location>
</feature>
<evidence type="ECO:0000313" key="3">
    <source>
        <dbReference type="Proteomes" id="UP000008043"/>
    </source>
</evidence>
<evidence type="ECO:0000256" key="1">
    <source>
        <dbReference type="SAM" id="Phobius"/>
    </source>
</evidence>
<keyword evidence="1" id="KW-1133">Transmembrane helix</keyword>
<evidence type="ECO:0000313" key="2">
    <source>
        <dbReference type="EMBL" id="CCK25216.1"/>
    </source>
</evidence>
<dbReference type="PATRIC" id="fig|1214101.3.peg.848"/>
<proteinExistence type="predicted"/>
<feature type="transmembrane region" description="Helical" evidence="1">
    <location>
        <begin position="46"/>
        <end position="64"/>
    </location>
</feature>
<keyword evidence="3" id="KW-1185">Reference proteome</keyword>
<dbReference type="eggNOG" id="ENOG5031UG1">
    <property type="taxonomic scope" value="Bacteria"/>
</dbReference>